<dbReference type="AlphaFoldDB" id="A0AAV6GU02"/>
<protein>
    <submittedName>
        <fullName evidence="2">Uncharacterized protein</fullName>
    </submittedName>
</protein>
<keyword evidence="3" id="KW-1185">Reference proteome</keyword>
<reference evidence="2" key="1">
    <citation type="submission" date="2020-10" db="EMBL/GenBank/DDBJ databases">
        <title>Chromosome-scale genome assembly of the Allis shad, Alosa alosa.</title>
        <authorList>
            <person name="Margot Z."/>
            <person name="Christophe K."/>
            <person name="Cabau C."/>
            <person name="Louis A."/>
            <person name="Berthelot C."/>
            <person name="Parey E."/>
            <person name="Roest Crollius H."/>
            <person name="Montfort J."/>
            <person name="Robinson-Rechavi M."/>
            <person name="Bucao C."/>
            <person name="Bouchez O."/>
            <person name="Gislard M."/>
            <person name="Lluch J."/>
            <person name="Milhes M."/>
            <person name="Lampietro C."/>
            <person name="Lopez Roques C."/>
            <person name="Donnadieu C."/>
            <person name="Braasch I."/>
            <person name="Desvignes T."/>
            <person name="Postlethwait J."/>
            <person name="Bobe J."/>
            <person name="Guiguen Y."/>
        </authorList>
    </citation>
    <scope>NUCLEOTIDE SEQUENCE</scope>
    <source>
        <strain evidence="2">M-15738</strain>
        <tissue evidence="2">Blood</tissue>
    </source>
</reference>
<sequence>MNTLLSSAYCDLRVLVLVASFSNVIGLPKRDVMKRGVPEVDVLTTPNPNNQTQTEAEGGASEDVQAGTPAPYPHNQTAAAQPDVTDGASEDDVVTATPSPQNQTVSSATCGVTDSP</sequence>
<feature type="region of interest" description="Disordered" evidence="1">
    <location>
        <begin position="38"/>
        <end position="116"/>
    </location>
</feature>
<organism evidence="2 3">
    <name type="scientific">Alosa alosa</name>
    <name type="common">allis shad</name>
    <dbReference type="NCBI Taxonomy" id="278164"/>
    <lineage>
        <taxon>Eukaryota</taxon>
        <taxon>Metazoa</taxon>
        <taxon>Chordata</taxon>
        <taxon>Craniata</taxon>
        <taxon>Vertebrata</taxon>
        <taxon>Euteleostomi</taxon>
        <taxon>Actinopterygii</taxon>
        <taxon>Neopterygii</taxon>
        <taxon>Teleostei</taxon>
        <taxon>Clupei</taxon>
        <taxon>Clupeiformes</taxon>
        <taxon>Clupeoidei</taxon>
        <taxon>Clupeidae</taxon>
        <taxon>Alosa</taxon>
    </lineage>
</organism>
<proteinExistence type="predicted"/>
<feature type="compositionally biased region" description="Polar residues" evidence="1">
    <location>
        <begin position="96"/>
        <end position="116"/>
    </location>
</feature>
<evidence type="ECO:0000256" key="1">
    <source>
        <dbReference type="SAM" id="MobiDB-lite"/>
    </source>
</evidence>
<evidence type="ECO:0000313" key="3">
    <source>
        <dbReference type="Proteomes" id="UP000823561"/>
    </source>
</evidence>
<feature type="compositionally biased region" description="Low complexity" evidence="1">
    <location>
        <begin position="44"/>
        <end position="54"/>
    </location>
</feature>
<dbReference type="EMBL" id="JADWDJ010000008">
    <property type="protein sequence ID" value="KAG5277306.1"/>
    <property type="molecule type" value="Genomic_DNA"/>
</dbReference>
<gene>
    <name evidence="2" type="ORF">AALO_G00116020</name>
</gene>
<evidence type="ECO:0000313" key="2">
    <source>
        <dbReference type="EMBL" id="KAG5277306.1"/>
    </source>
</evidence>
<comment type="caution">
    <text evidence="2">The sequence shown here is derived from an EMBL/GenBank/DDBJ whole genome shotgun (WGS) entry which is preliminary data.</text>
</comment>
<accession>A0AAV6GU02</accession>
<name>A0AAV6GU02_9TELE</name>
<dbReference type="Proteomes" id="UP000823561">
    <property type="component" value="Chromosome 8"/>
</dbReference>